<dbReference type="InterPro" id="IPR054471">
    <property type="entry name" value="GPIID_WHD"/>
</dbReference>
<evidence type="ECO:0000259" key="4">
    <source>
        <dbReference type="Pfam" id="PF24883"/>
    </source>
</evidence>
<dbReference type="InterPro" id="IPR056884">
    <property type="entry name" value="NPHP3-like_N"/>
</dbReference>
<dbReference type="SUPFAM" id="SSF52540">
    <property type="entry name" value="P-loop containing nucleoside triphosphate hydrolases"/>
    <property type="match status" value="1"/>
</dbReference>
<dbReference type="Pfam" id="PF24883">
    <property type="entry name" value="NPHP3_N"/>
    <property type="match status" value="1"/>
</dbReference>
<dbReference type="PANTHER" id="PTHR10039:SF15">
    <property type="entry name" value="NACHT DOMAIN-CONTAINING PROTEIN"/>
    <property type="match status" value="1"/>
</dbReference>
<dbReference type="AlphaFoldDB" id="A0AAN8I5M3"/>
<comment type="caution">
    <text evidence="5">The sequence shown here is derived from an EMBL/GenBank/DDBJ whole genome shotgun (WGS) entry which is preliminary data.</text>
</comment>
<dbReference type="PROSITE" id="PS50088">
    <property type="entry name" value="ANK_REPEAT"/>
    <property type="match status" value="1"/>
</dbReference>
<name>A0AAN8I5M3_9EURO</name>
<dbReference type="Pfam" id="PF22939">
    <property type="entry name" value="WHD_GPIID"/>
    <property type="match status" value="1"/>
</dbReference>
<evidence type="ECO:0008006" key="7">
    <source>
        <dbReference type="Google" id="ProtNLM"/>
    </source>
</evidence>
<dbReference type="PANTHER" id="PTHR10039">
    <property type="entry name" value="AMELOGENIN"/>
    <property type="match status" value="1"/>
</dbReference>
<evidence type="ECO:0000313" key="5">
    <source>
        <dbReference type="EMBL" id="KAK5955727.1"/>
    </source>
</evidence>
<reference evidence="5 6" key="1">
    <citation type="submission" date="2022-12" db="EMBL/GenBank/DDBJ databases">
        <title>Genomic features and morphological characterization of a novel Knufia sp. strain isolated from spacecraft assembly facility.</title>
        <authorList>
            <person name="Teixeira M."/>
            <person name="Chander A.M."/>
            <person name="Stajich J.E."/>
            <person name="Venkateswaran K."/>
        </authorList>
    </citation>
    <scope>NUCLEOTIDE SEQUENCE [LARGE SCALE GENOMIC DNA]</scope>
    <source>
        <strain evidence="5 6">FJI-L2-BK-P2</strain>
    </source>
</reference>
<evidence type="ECO:0000259" key="3">
    <source>
        <dbReference type="Pfam" id="PF22939"/>
    </source>
</evidence>
<accession>A0AAN8I5M3</accession>
<sequence>MADPLSTASAIVGLVALVDQVFRRTFRYVRDVKSADRSIRDLANLLQAMCGTLHVLRERLHVIDTTPITDDACTRPQILEECWELLKDIDEKLSKYERSDRVNGAQSVQQALRKLRWPFDASSTKELLDQLARFNDVLTTALTADTMLAVQDVFQAAGQLREDIHRLERSLSMKMNRLMMFELNGEQREALGYFKRNSDPWVRHNIAAKLRQTGTGKWFLDSDDYAAWLEELNCHLWLSGIPGAGKTVLASAIIDKARRMVASSGGTSALAYFYCDYKDTQTLEASNILSSLVAQLSGYNEESMAILLEQYQTFHKPGRQTTLEEAPSLVDLLQHMSTTFEEVYLIVDGLDECGHNTLEVLTELNKLGVVEESNISTLFLSRHELDIEHALLPRYRHVSIAARNTDLKMFVYAQMDRRTLEGRLIIDVKIVKDKIIDKLVHNADGMFRWVACQNDYLCELTTDNERERALDDLPPDLYSTYERILDRVNKRPASVRRLVQRTVKWLILAESPLSIAALREALAIELGQARAVNGSKPSEQSILRHCSSLIRKSADEEHIEPAHFTVKEFLRSIPASNEAHRAYRIDDVADRLFLGRVCLTYLNFDNFGLIESLGNSSERLHVMSLREHAVLFWSHYAQGQFDDASWLGLACTQLSAGKSVNFLAWLLDYVHVHLGHDDGEDMYTLKERLAKGVGPLHCAAFLQIPPLIAWLIEQGQDVNAVSAFGTPLHCAIRGLGTVQSPDVDEASSGFPITEQTADAIGCLVQHSADASLSCQLVWWGRSVSTLELLFMTPEIDPRPLCMCIRSLTMARARLDSAAANMADFDNRYGPATAILKCFDVSHVQESYRATFIDLLAVNEGKAAPKMYDNLDLMIQTGSRGPQRQKLHAQLRYAARHDQVSILEKILAAEGVNVDDASEADGLSALHLAARG</sequence>
<dbReference type="InterPro" id="IPR002110">
    <property type="entry name" value="Ankyrin_rpt"/>
</dbReference>
<dbReference type="Gene3D" id="3.40.50.300">
    <property type="entry name" value="P-loop containing nucleotide triphosphate hydrolases"/>
    <property type="match status" value="1"/>
</dbReference>
<feature type="domain" description="GPI inositol-deacylase winged helix" evidence="3">
    <location>
        <begin position="495"/>
        <end position="572"/>
    </location>
</feature>
<evidence type="ECO:0000313" key="6">
    <source>
        <dbReference type="Proteomes" id="UP001316803"/>
    </source>
</evidence>
<evidence type="ECO:0000256" key="1">
    <source>
        <dbReference type="ARBA" id="ARBA00022737"/>
    </source>
</evidence>
<feature type="repeat" description="ANK" evidence="2">
    <location>
        <begin position="691"/>
        <end position="723"/>
    </location>
</feature>
<protein>
    <recommendedName>
        <fullName evidence="7">NACHT domain-containing protein</fullName>
    </recommendedName>
</protein>
<dbReference type="Proteomes" id="UP001316803">
    <property type="component" value="Unassembled WGS sequence"/>
</dbReference>
<proteinExistence type="predicted"/>
<dbReference type="InterPro" id="IPR027417">
    <property type="entry name" value="P-loop_NTPase"/>
</dbReference>
<evidence type="ECO:0000256" key="2">
    <source>
        <dbReference type="PROSITE-ProRule" id="PRU00023"/>
    </source>
</evidence>
<gene>
    <name evidence="5" type="ORF">OHC33_003368</name>
</gene>
<dbReference type="SUPFAM" id="SSF48403">
    <property type="entry name" value="Ankyrin repeat"/>
    <property type="match status" value="1"/>
</dbReference>
<organism evidence="5 6">
    <name type="scientific">Knufia fluminis</name>
    <dbReference type="NCBI Taxonomy" id="191047"/>
    <lineage>
        <taxon>Eukaryota</taxon>
        <taxon>Fungi</taxon>
        <taxon>Dikarya</taxon>
        <taxon>Ascomycota</taxon>
        <taxon>Pezizomycotina</taxon>
        <taxon>Eurotiomycetes</taxon>
        <taxon>Chaetothyriomycetidae</taxon>
        <taxon>Chaetothyriales</taxon>
        <taxon>Trichomeriaceae</taxon>
        <taxon>Knufia</taxon>
    </lineage>
</organism>
<dbReference type="Gene3D" id="1.25.40.20">
    <property type="entry name" value="Ankyrin repeat-containing domain"/>
    <property type="match status" value="1"/>
</dbReference>
<dbReference type="EMBL" id="JAKLMC020000006">
    <property type="protein sequence ID" value="KAK5955727.1"/>
    <property type="molecule type" value="Genomic_DNA"/>
</dbReference>
<keyword evidence="6" id="KW-1185">Reference proteome</keyword>
<dbReference type="InterPro" id="IPR036770">
    <property type="entry name" value="Ankyrin_rpt-contain_sf"/>
</dbReference>
<keyword evidence="2" id="KW-0040">ANK repeat</keyword>
<feature type="domain" description="Nephrocystin 3-like N-terminal" evidence="4">
    <location>
        <begin position="214"/>
        <end position="382"/>
    </location>
</feature>
<keyword evidence="1" id="KW-0677">Repeat</keyword>